<accession>A0A811TB86</accession>
<comment type="caution">
    <text evidence="2">The sequence shown here is derived from an EMBL/GenBank/DDBJ whole genome shotgun (WGS) entry which is preliminary data.</text>
</comment>
<dbReference type="GO" id="GO:0030246">
    <property type="term" value="F:carbohydrate binding"/>
    <property type="evidence" value="ECO:0007669"/>
    <property type="project" value="InterPro"/>
</dbReference>
<organism evidence="2 3">
    <name type="scientific">Candidatus Argoarchaeum ethanivorans</name>
    <dbReference type="NCBI Taxonomy" id="2608793"/>
    <lineage>
        <taxon>Archaea</taxon>
        <taxon>Methanobacteriati</taxon>
        <taxon>Methanobacteriota</taxon>
        <taxon>Stenosarchaea group</taxon>
        <taxon>Methanomicrobia</taxon>
        <taxon>Methanosarcinales</taxon>
        <taxon>Methanosarcinales incertae sedis</taxon>
        <taxon>GOM Arc I cluster</taxon>
        <taxon>Candidatus Argoarchaeum</taxon>
    </lineage>
</organism>
<evidence type="ECO:0000256" key="1">
    <source>
        <dbReference type="SAM" id="Phobius"/>
    </source>
</evidence>
<evidence type="ECO:0008006" key="4">
    <source>
        <dbReference type="Google" id="ProtNLM"/>
    </source>
</evidence>
<dbReference type="PANTHER" id="PTHR35902">
    <property type="entry name" value="S-LAYER DOMAIN-LIKE PROTEIN-RELATED"/>
    <property type="match status" value="1"/>
</dbReference>
<dbReference type="AlphaFoldDB" id="A0A811TB86"/>
<protein>
    <recommendedName>
        <fullName evidence="4">CARDB domain-containing protein</fullName>
    </recommendedName>
</protein>
<dbReference type="PANTHER" id="PTHR35902:SF3">
    <property type="entry name" value="NPCBM-ASSOCIATED, NEW3 DOMAIN OF ALPHA-GALACTOSIDASE"/>
    <property type="match status" value="1"/>
</dbReference>
<sequence length="406" mass="44728">MYEKIKVLFAAIIILSSAGISGAVLAENSLKISLIKYDPYPVSPGSDFNIWVQVKNIGDNEVSGASIEFVPEYPFSIKPGESTAKYPGTIREKDEIVYRYALHVDRDAFVGTNTIKIGYRIDGTFTKREFDIEVGSEVVDARGTVRLESCVVNPEAIIPGDTATLTLKLTNGASQYTIKMDGSDYSMNAQIQSAELSGDDGMIKVTNEPYYNVGMIGPGDSVELPFTIQVKNNTPDGTYFLGFNLEGSARLYSLNLKIPVTVDSSSIDVVLSETPELNPSRIILSVANNRPNTVNAVSVIPSGNATFEPSEYFIGTMESDELFTVKFDMKPKDNLTDVNFKLRFKNGNNWHETDALAVTLKDSTSRDAQKKESFMNLTVIAILAAVLIIVSGFFILMRRRRRAKIE</sequence>
<dbReference type="InterPro" id="IPR008965">
    <property type="entry name" value="CBM2/CBM3_carb-bd_dom_sf"/>
</dbReference>
<dbReference type="SUPFAM" id="SSF49384">
    <property type="entry name" value="Carbohydrate-binding domain"/>
    <property type="match status" value="1"/>
</dbReference>
<dbReference type="Proteomes" id="UP000639006">
    <property type="component" value="Unassembled WGS sequence"/>
</dbReference>
<evidence type="ECO:0000313" key="2">
    <source>
        <dbReference type="EMBL" id="CAD6492980.1"/>
    </source>
</evidence>
<feature type="transmembrane region" description="Helical" evidence="1">
    <location>
        <begin position="374"/>
        <end position="396"/>
    </location>
</feature>
<reference evidence="2" key="1">
    <citation type="submission" date="2020-10" db="EMBL/GenBank/DDBJ databases">
        <authorList>
            <person name="Hahn C.J."/>
            <person name="Laso-Perez R."/>
            <person name="Vulcano F."/>
            <person name="Vaziourakis K.-M."/>
            <person name="Stokke R."/>
            <person name="Steen I.H."/>
            <person name="Teske A."/>
            <person name="Boetius A."/>
            <person name="Liebeke M."/>
            <person name="Amann R."/>
            <person name="Knittel K."/>
        </authorList>
    </citation>
    <scope>NUCLEOTIDE SEQUENCE</scope>
    <source>
        <strain evidence="2">Gfbio:e3339647-f889-4370-9287-4fb5cb688e4c:AG392M11_GoMArc1</strain>
    </source>
</reference>
<keyword evidence="1" id="KW-0812">Transmembrane</keyword>
<gene>
    <name evidence="2" type="ORF">DIAAKJNI_00426</name>
</gene>
<dbReference type="EMBL" id="CAJHIQ010000022">
    <property type="protein sequence ID" value="CAD6492980.1"/>
    <property type="molecule type" value="Genomic_DNA"/>
</dbReference>
<evidence type="ECO:0000313" key="3">
    <source>
        <dbReference type="Proteomes" id="UP000639006"/>
    </source>
</evidence>
<name>A0A811TB86_9EURY</name>
<proteinExistence type="predicted"/>
<keyword evidence="1" id="KW-0472">Membrane</keyword>
<keyword evidence="1" id="KW-1133">Transmembrane helix</keyword>